<dbReference type="EMBL" id="MK072392">
    <property type="protein sequence ID" value="AYV83694.1"/>
    <property type="molecule type" value="Genomic_DNA"/>
</dbReference>
<reference evidence="1" key="1">
    <citation type="submission" date="2018-10" db="EMBL/GenBank/DDBJ databases">
        <title>Hidden diversity of soil giant viruses.</title>
        <authorList>
            <person name="Schulz F."/>
            <person name="Alteio L."/>
            <person name="Goudeau D."/>
            <person name="Ryan E.M."/>
            <person name="Malmstrom R.R."/>
            <person name="Blanchard J."/>
            <person name="Woyke T."/>
        </authorList>
    </citation>
    <scope>NUCLEOTIDE SEQUENCE</scope>
    <source>
        <strain evidence="1">HYV1</strain>
    </source>
</reference>
<gene>
    <name evidence="1" type="ORF">Hyperionvirus10_30</name>
</gene>
<sequence length="48" mass="5525">MSLDSEKHMIQAGYKCIRSTNVTLNDKLQTNNICRGVLTPPNWRCFVK</sequence>
<evidence type="ECO:0000313" key="1">
    <source>
        <dbReference type="EMBL" id="AYV83694.1"/>
    </source>
</evidence>
<protein>
    <submittedName>
        <fullName evidence="1">Uncharacterized protein</fullName>
    </submittedName>
</protein>
<name>A0A3G5AAT0_9VIRU</name>
<proteinExistence type="predicted"/>
<organism evidence="1">
    <name type="scientific">Hyperionvirus sp</name>
    <dbReference type="NCBI Taxonomy" id="2487770"/>
    <lineage>
        <taxon>Viruses</taxon>
        <taxon>Varidnaviria</taxon>
        <taxon>Bamfordvirae</taxon>
        <taxon>Nucleocytoviricota</taxon>
        <taxon>Megaviricetes</taxon>
        <taxon>Imitervirales</taxon>
        <taxon>Mimiviridae</taxon>
        <taxon>Klosneuvirinae</taxon>
    </lineage>
</organism>
<accession>A0A3G5AAT0</accession>